<proteinExistence type="predicted"/>
<keyword evidence="3" id="KW-1185">Reference proteome</keyword>
<reference evidence="2" key="1">
    <citation type="journal article" date="2020" name="Nat. Commun.">
        <title>Large-scale genome sequencing of mycorrhizal fungi provides insights into the early evolution of symbiotic traits.</title>
        <authorList>
            <person name="Miyauchi S."/>
            <person name="Kiss E."/>
            <person name="Kuo A."/>
            <person name="Drula E."/>
            <person name="Kohler A."/>
            <person name="Sanchez-Garcia M."/>
            <person name="Morin E."/>
            <person name="Andreopoulos B."/>
            <person name="Barry K.W."/>
            <person name="Bonito G."/>
            <person name="Buee M."/>
            <person name="Carver A."/>
            <person name="Chen C."/>
            <person name="Cichocki N."/>
            <person name="Clum A."/>
            <person name="Culley D."/>
            <person name="Crous P.W."/>
            <person name="Fauchery L."/>
            <person name="Girlanda M."/>
            <person name="Hayes R.D."/>
            <person name="Keri Z."/>
            <person name="LaButti K."/>
            <person name="Lipzen A."/>
            <person name="Lombard V."/>
            <person name="Magnuson J."/>
            <person name="Maillard F."/>
            <person name="Murat C."/>
            <person name="Nolan M."/>
            <person name="Ohm R.A."/>
            <person name="Pangilinan J."/>
            <person name="Pereira M.F."/>
            <person name="Perotto S."/>
            <person name="Peter M."/>
            <person name="Pfister S."/>
            <person name="Riley R."/>
            <person name="Sitrit Y."/>
            <person name="Stielow J.B."/>
            <person name="Szollosi G."/>
            <person name="Zifcakova L."/>
            <person name="Stursova M."/>
            <person name="Spatafora J.W."/>
            <person name="Tedersoo L."/>
            <person name="Vaario L.M."/>
            <person name="Yamada A."/>
            <person name="Yan M."/>
            <person name="Wang P."/>
            <person name="Xu J."/>
            <person name="Bruns T."/>
            <person name="Baldrian P."/>
            <person name="Vilgalys R."/>
            <person name="Dunand C."/>
            <person name="Henrissat B."/>
            <person name="Grigoriev I.V."/>
            <person name="Hibbett D."/>
            <person name="Nagy L.G."/>
            <person name="Martin F.M."/>
        </authorList>
    </citation>
    <scope>NUCLEOTIDE SEQUENCE</scope>
    <source>
        <strain evidence="2">UP504</strain>
    </source>
</reference>
<feature type="transmembrane region" description="Helical" evidence="1">
    <location>
        <begin position="232"/>
        <end position="250"/>
    </location>
</feature>
<evidence type="ECO:0000313" key="2">
    <source>
        <dbReference type="EMBL" id="KAF9507896.1"/>
    </source>
</evidence>
<dbReference type="EMBL" id="MU129069">
    <property type="protein sequence ID" value="KAF9507896.1"/>
    <property type="molecule type" value="Genomic_DNA"/>
</dbReference>
<dbReference type="Proteomes" id="UP000886523">
    <property type="component" value="Unassembled WGS sequence"/>
</dbReference>
<sequence>MAPSEINDDDLTNLWAALNTLKQRVQETGKRAVAKGNPAATILERWGDPPLRITLDDEMVQTQLQPDHIVGAKDQPPLTIHELIKSVKEKGEIIVDFCNGLQSCICGLAASNLEDWEVVQSTEYDPIEELCSEPVVTIKDWESYAIMEKVVRNIHKPQQIQVLAKEAVSRLLHIRLGLEWTRAYKHKGGASPARKALMEAVGVGGVDKSNLKQWSTEHRDSITASNEMWACYIMWGLIICIHPGFRWEYFKNKRTLKRGRTIQTEVWDKLSVAKWEVTPEAKENTKNGVLNLIKAGLGDDVYGWALVTITLMEEAAKKVTSIKNL</sequence>
<keyword evidence="1" id="KW-0472">Membrane</keyword>
<organism evidence="2 3">
    <name type="scientific">Hydnum rufescens UP504</name>
    <dbReference type="NCBI Taxonomy" id="1448309"/>
    <lineage>
        <taxon>Eukaryota</taxon>
        <taxon>Fungi</taxon>
        <taxon>Dikarya</taxon>
        <taxon>Basidiomycota</taxon>
        <taxon>Agaricomycotina</taxon>
        <taxon>Agaricomycetes</taxon>
        <taxon>Cantharellales</taxon>
        <taxon>Hydnaceae</taxon>
        <taxon>Hydnum</taxon>
    </lineage>
</organism>
<gene>
    <name evidence="2" type="ORF">BS47DRAFT_1366300</name>
</gene>
<keyword evidence="1" id="KW-0812">Transmembrane</keyword>
<dbReference type="AlphaFoldDB" id="A0A9P6ALG3"/>
<evidence type="ECO:0000256" key="1">
    <source>
        <dbReference type="SAM" id="Phobius"/>
    </source>
</evidence>
<evidence type="ECO:0000313" key="3">
    <source>
        <dbReference type="Proteomes" id="UP000886523"/>
    </source>
</evidence>
<accession>A0A9P6ALG3</accession>
<keyword evidence="1" id="KW-1133">Transmembrane helix</keyword>
<comment type="caution">
    <text evidence="2">The sequence shown here is derived from an EMBL/GenBank/DDBJ whole genome shotgun (WGS) entry which is preliminary data.</text>
</comment>
<name>A0A9P6ALG3_9AGAM</name>
<protein>
    <submittedName>
        <fullName evidence="2">Uncharacterized protein</fullName>
    </submittedName>
</protein>